<feature type="binding site" evidence="5">
    <location>
        <position position="202"/>
    </location>
    <ligand>
        <name>Mg(2+)</name>
        <dbReference type="ChEBI" id="CHEBI:18420"/>
    </ligand>
</feature>
<dbReference type="SUPFAM" id="SSF89562">
    <property type="entry name" value="RraA-like"/>
    <property type="match status" value="1"/>
</dbReference>
<proteinExistence type="predicted"/>
<dbReference type="GO" id="GO:0032259">
    <property type="term" value="P:methylation"/>
    <property type="evidence" value="ECO:0007669"/>
    <property type="project" value="UniProtKB-KW"/>
</dbReference>
<keyword evidence="5" id="KW-0460">Magnesium</keyword>
<dbReference type="Proteomes" id="UP000191933">
    <property type="component" value="Unassembled WGS sequence"/>
</dbReference>
<dbReference type="EMBL" id="FBVY01000047">
    <property type="protein sequence ID" value="CUX03268.1"/>
    <property type="molecule type" value="Genomic_DNA"/>
</dbReference>
<comment type="cofactor">
    <cofactor evidence="1">
        <name>a divalent metal cation</name>
        <dbReference type="ChEBI" id="CHEBI:60240"/>
    </cofactor>
</comment>
<protein>
    <recommendedName>
        <fullName evidence="2">Putative 4-hydroxy-4-methyl-2-oxoglutarate aldolase</fullName>
    </recommendedName>
    <alternativeName>
        <fullName evidence="3">Regulator of ribonuclease activity homolog</fullName>
    </alternativeName>
    <alternativeName>
        <fullName evidence="4">RraA-like protein</fullName>
    </alternativeName>
</protein>
<evidence type="ECO:0000256" key="3">
    <source>
        <dbReference type="ARBA" id="ARBA00029596"/>
    </source>
</evidence>
<dbReference type="GO" id="GO:0046872">
    <property type="term" value="F:metal ion binding"/>
    <property type="evidence" value="ECO:0007669"/>
    <property type="project" value="UniProtKB-KW"/>
</dbReference>
<dbReference type="CDD" id="cd16841">
    <property type="entry name" value="RraA_family"/>
    <property type="match status" value="1"/>
</dbReference>
<evidence type="ECO:0000256" key="4">
    <source>
        <dbReference type="ARBA" id="ARBA00030169"/>
    </source>
</evidence>
<keyword evidence="8" id="KW-1185">Reference proteome</keyword>
<reference evidence="7 8" key="1">
    <citation type="submission" date="2016-01" db="EMBL/GenBank/DDBJ databases">
        <authorList>
            <person name="Regsiter A."/>
            <person name="william w."/>
        </authorList>
    </citation>
    <scope>NUCLEOTIDE SEQUENCE [LARGE SCALE GENOMIC DNA]</scope>
    <source>
        <strain evidence="7 8">CFBP 5494</strain>
    </source>
</reference>
<gene>
    <name evidence="7" type="ORF">AGR2A_pb10075</name>
</gene>
<evidence type="ECO:0000256" key="1">
    <source>
        <dbReference type="ARBA" id="ARBA00001968"/>
    </source>
</evidence>
<keyword evidence="7" id="KW-0489">Methyltransferase</keyword>
<dbReference type="Gene3D" id="3.50.30.40">
    <property type="entry name" value="Ribonuclease E inhibitor RraA/RraA-like"/>
    <property type="match status" value="1"/>
</dbReference>
<organism evidence="7 8">
    <name type="scientific">Agrobacterium genomosp. 2 str. CFBP 5494</name>
    <dbReference type="NCBI Taxonomy" id="1183436"/>
    <lineage>
        <taxon>Bacteria</taxon>
        <taxon>Pseudomonadati</taxon>
        <taxon>Pseudomonadota</taxon>
        <taxon>Alphaproteobacteria</taxon>
        <taxon>Hyphomicrobiales</taxon>
        <taxon>Rhizobiaceae</taxon>
        <taxon>Rhizobium/Agrobacterium group</taxon>
        <taxon>Agrobacterium</taxon>
        <taxon>Agrobacterium tumefaciens complex</taxon>
    </lineage>
</organism>
<keyword evidence="7" id="KW-0808">Transferase</keyword>
<evidence type="ECO:0000313" key="8">
    <source>
        <dbReference type="Proteomes" id="UP000191933"/>
    </source>
</evidence>
<evidence type="ECO:0000313" key="7">
    <source>
        <dbReference type="EMBL" id="CUX03268.1"/>
    </source>
</evidence>
<sequence>MQLLNHPLSTAVDAGPETTESDSKVVDMAKSCIQDDGRQLADVHDPPVDVYVQGGLDVDAAAKTIDVDPFHIRKFFEPLRVADVCDGMDGIGYFNIGNVSQEIRPLWLGMKFWGVAFTMRCVPSNKPMWKLESTEDVVNAHGLWFDKMGNATRGFQEKLQPGHVVVTDVGSADNVGFWGSENTLSVLERGGVGIITNGQCRDTGEVTLQKTPVCCKSRGRTIIPGRIESVEMQTTIGIGGAQVRPGDIVGCDDDGLVVVPIEVAKEVALHAKEVLLADMRARRRRYDKLGMAHDDTVDTDAIDRYYAELG</sequence>
<dbReference type="Pfam" id="PF03737">
    <property type="entry name" value="RraA-like"/>
    <property type="match status" value="1"/>
</dbReference>
<comment type="cofactor">
    <cofactor evidence="5">
        <name>Mg(2+)</name>
        <dbReference type="ChEBI" id="CHEBI:18420"/>
    </cofactor>
</comment>
<feature type="region of interest" description="Disordered" evidence="6">
    <location>
        <begin position="1"/>
        <end position="23"/>
    </location>
</feature>
<evidence type="ECO:0000256" key="5">
    <source>
        <dbReference type="PIRSR" id="PIRSR605493-1"/>
    </source>
</evidence>
<dbReference type="InterPro" id="IPR005493">
    <property type="entry name" value="RraA/RraA-like"/>
</dbReference>
<dbReference type="InterPro" id="IPR036704">
    <property type="entry name" value="RraA/RraA-like_sf"/>
</dbReference>
<evidence type="ECO:0000256" key="2">
    <source>
        <dbReference type="ARBA" id="ARBA00016549"/>
    </source>
</evidence>
<dbReference type="PANTHER" id="PTHR33254:SF4">
    <property type="entry name" value="4-HYDROXY-4-METHYL-2-OXOGLUTARATE ALDOLASE 3-RELATED"/>
    <property type="match status" value="1"/>
</dbReference>
<evidence type="ECO:0000256" key="6">
    <source>
        <dbReference type="SAM" id="MobiDB-lite"/>
    </source>
</evidence>
<dbReference type="AlphaFoldDB" id="A0A9W5F881"/>
<accession>A0A9W5F881</accession>
<feature type="binding site" evidence="5">
    <location>
        <position position="201"/>
    </location>
    <ligand>
        <name>substrate</name>
    </ligand>
</feature>
<keyword evidence="5" id="KW-0479">Metal-binding</keyword>
<name>A0A9W5F881_9HYPH</name>
<comment type="caution">
    <text evidence="7">The sequence shown here is derived from an EMBL/GenBank/DDBJ whole genome shotgun (WGS) entry which is preliminary data.</text>
</comment>
<dbReference type="GO" id="GO:0008168">
    <property type="term" value="F:methyltransferase activity"/>
    <property type="evidence" value="ECO:0007669"/>
    <property type="project" value="UniProtKB-KW"/>
</dbReference>
<dbReference type="PANTHER" id="PTHR33254">
    <property type="entry name" value="4-HYDROXY-4-METHYL-2-OXOGLUTARATE ALDOLASE 3-RELATED"/>
    <property type="match status" value="1"/>
</dbReference>